<name>A0ABM4BQN6_HYDVU</name>
<reference evidence="4" key="1">
    <citation type="submission" date="2025-08" db="UniProtKB">
        <authorList>
            <consortium name="RefSeq"/>
        </authorList>
    </citation>
    <scope>IDENTIFICATION</scope>
</reference>
<keyword evidence="3" id="KW-1185">Reference proteome</keyword>
<dbReference type="Gene3D" id="3.90.215.10">
    <property type="entry name" value="Gamma Fibrinogen, chain A, domain 1"/>
    <property type="match status" value="1"/>
</dbReference>
<evidence type="ECO:0000313" key="4">
    <source>
        <dbReference type="RefSeq" id="XP_065651451.1"/>
    </source>
</evidence>
<dbReference type="GeneID" id="136079548"/>
<feature type="domain" description="Fibrinogen C-terminal" evidence="2">
    <location>
        <begin position="684"/>
        <end position="792"/>
    </location>
</feature>
<proteinExistence type="predicted"/>
<dbReference type="InterPro" id="IPR036056">
    <property type="entry name" value="Fibrinogen-like_C"/>
</dbReference>
<sequence length="856" mass="97600">MTNGSTKTNKKMSLVSLLFMISLLTYTTAQFFYPERKLSSRYSFTVFQDRQVTYSANLVETHASYIDCITVCYNIFDRCKSIDIQIVNNSTFVCQFFNSDSPPTQLAVGNLFVSTKPPKCSLSCSLTLNPCGKCKCYPSCAARNRRQHICNCTTAAGIAKSCQEHYDNGFTQTGIFKIIPNGLPIETMCEMDKVERKNPKFNTQKCMQQPSTTMQFSFALSVSYCVITCAKLGMNTVFFGNPCFCGNYIKDQYGCGWWQTCTNSDYCMIEAPATDCILRELSFDRQIVYNNRISVSFDINSCVNFCTSYQNTNSTYNGYVASGIAVTNHDCLCLYGFAGKTTSANYGCLYFDMFPTTVVTSIKEVNEQVIQKSKLITRLSFLDKTFSISFMIKPISFKSNKDVWCNIIHLTIYDDCCIYGERIPGVWVYQSSLLYIFFPLSGNANYVIGPQPLSLNVWSSLLILQTELNGDYIFTVYLNDQIIHNGINTQPQVFKNVQVYASDPWYEALDGYIKDFKIVNGYVDFVDEVSESVIKKNNLIALLSYLDDTYSVSFKVKPKSYSLGWKSVIHLTIGRNLDNYGDRTPAIYFHEDGSGRLYITSAVNGDSNYIFITQPLPLNQWSSIQVSQIRLNGKYVFSVYLNESMIHSVENTNPRSFENLKVYGANPWFNAQDCSIKNLKIVSGSNGVWIPMMTRFATWEPTFWDKSYESYENGFGLVNQQWIGLKNLNQITSTFFTDMRIDYAFKEDIIFSTRYYNVTIGSSEEKYIFRYDAYNPRGSCEPDRLNANGMVFNNCSNWWTANGQNNGNCKIDMFPTSTNYISFGSAKELLSIQFFLRTNLEKVKNLLFELDILVSW</sequence>
<feature type="signal peptide" evidence="1">
    <location>
        <begin position="1"/>
        <end position="29"/>
    </location>
</feature>
<organism evidence="3 4">
    <name type="scientific">Hydra vulgaris</name>
    <name type="common">Hydra</name>
    <name type="synonym">Hydra attenuata</name>
    <dbReference type="NCBI Taxonomy" id="6087"/>
    <lineage>
        <taxon>Eukaryota</taxon>
        <taxon>Metazoa</taxon>
        <taxon>Cnidaria</taxon>
        <taxon>Hydrozoa</taxon>
        <taxon>Hydroidolina</taxon>
        <taxon>Anthoathecata</taxon>
        <taxon>Aplanulata</taxon>
        <taxon>Hydridae</taxon>
        <taxon>Hydra</taxon>
    </lineage>
</organism>
<dbReference type="RefSeq" id="XP_065651451.1">
    <property type="nucleotide sequence ID" value="XM_065795379.1"/>
</dbReference>
<evidence type="ECO:0000259" key="2">
    <source>
        <dbReference type="Pfam" id="PF00147"/>
    </source>
</evidence>
<dbReference type="Pfam" id="PF00147">
    <property type="entry name" value="Fibrinogen_C"/>
    <property type="match status" value="1"/>
</dbReference>
<dbReference type="InterPro" id="IPR014716">
    <property type="entry name" value="Fibrinogen_a/b/g_C_1"/>
</dbReference>
<dbReference type="SUPFAM" id="SSF56496">
    <property type="entry name" value="Fibrinogen C-terminal domain-like"/>
    <property type="match status" value="2"/>
</dbReference>
<accession>A0ABM4BQN6</accession>
<gene>
    <name evidence="4" type="primary">LOC136079548</name>
</gene>
<feature type="chain" id="PRO_5047360953" evidence="1">
    <location>
        <begin position="30"/>
        <end position="856"/>
    </location>
</feature>
<evidence type="ECO:0000313" key="3">
    <source>
        <dbReference type="Proteomes" id="UP001652625"/>
    </source>
</evidence>
<protein>
    <submittedName>
        <fullName evidence="4">Uncharacterized protein LOC136079548 isoform X1</fullName>
    </submittedName>
</protein>
<evidence type="ECO:0000256" key="1">
    <source>
        <dbReference type="SAM" id="SignalP"/>
    </source>
</evidence>
<dbReference type="Proteomes" id="UP001652625">
    <property type="component" value="Chromosome 04"/>
</dbReference>
<dbReference type="InterPro" id="IPR002181">
    <property type="entry name" value="Fibrinogen_a/b/g_C_dom"/>
</dbReference>
<keyword evidence="1" id="KW-0732">Signal</keyword>